<dbReference type="Proteomes" id="UP001222800">
    <property type="component" value="Chromosome"/>
</dbReference>
<name>A0ABY8E750_9FIRM</name>
<dbReference type="EMBL" id="CP120733">
    <property type="protein sequence ID" value="WFD08723.1"/>
    <property type="molecule type" value="Genomic_DNA"/>
</dbReference>
<protein>
    <submittedName>
        <fullName evidence="1">Uncharacterized protein</fullName>
    </submittedName>
</protein>
<proteinExistence type="predicted"/>
<dbReference type="RefSeq" id="WP_277730632.1">
    <property type="nucleotide sequence ID" value="NZ_CP120733.1"/>
</dbReference>
<reference evidence="1 2" key="1">
    <citation type="submission" date="2023-03" db="EMBL/GenBank/DDBJ databases">
        <title>Complete genome sequence of Tepidibacter sp. SWIR-1, isolated from a deep-sea hydrothermal vent.</title>
        <authorList>
            <person name="Li X."/>
        </authorList>
    </citation>
    <scope>NUCLEOTIDE SEQUENCE [LARGE SCALE GENOMIC DNA]</scope>
    <source>
        <strain evidence="1 2">SWIR-1</strain>
    </source>
</reference>
<accession>A0ABY8E750</accession>
<gene>
    <name evidence="1" type="ORF">P4S50_09960</name>
</gene>
<evidence type="ECO:0000313" key="2">
    <source>
        <dbReference type="Proteomes" id="UP001222800"/>
    </source>
</evidence>
<sequence>MKKIVRLKAIILTFLLVFINCSSIFADMKKEQDIQFEEFPNLNYGRNEATYFPKMFVCNNELYVTWDEYVTWNEDIDMPVHGMRIKKYDGSNWTNVDNDSLIYNDVTRTHTNPIVYNHELHVILEEYSNTKKINQIRIMKYNGEEWTEINNTSLNYDATKGQDFNFKVHNNESYIASPTCDENSTGQMQVLKYNDEKKLIYLGDTYSLNYNDSKTAYEPYAIVYNKELYLFWEEYDENDISQIRAKKYDGSKWIDLSDKSLNYDIYTHAYDINSVIYNDELYFLWSENKSIRLKKLINNTKGEGKIKY</sequence>
<organism evidence="1 2">
    <name type="scientific">Tepidibacter hydrothermalis</name>
    <dbReference type="NCBI Taxonomy" id="3036126"/>
    <lineage>
        <taxon>Bacteria</taxon>
        <taxon>Bacillati</taxon>
        <taxon>Bacillota</taxon>
        <taxon>Clostridia</taxon>
        <taxon>Peptostreptococcales</taxon>
        <taxon>Peptostreptococcaceae</taxon>
        <taxon>Tepidibacter</taxon>
    </lineage>
</organism>
<keyword evidence="2" id="KW-1185">Reference proteome</keyword>
<evidence type="ECO:0000313" key="1">
    <source>
        <dbReference type="EMBL" id="WFD08723.1"/>
    </source>
</evidence>